<comment type="caution">
    <text evidence="1">The sequence shown here is derived from an EMBL/GenBank/DDBJ whole genome shotgun (WGS) entry which is preliminary data.</text>
</comment>
<organism evidence="1 2">
    <name type="scientific">Cinchona calisaya</name>
    <dbReference type="NCBI Taxonomy" id="153742"/>
    <lineage>
        <taxon>Eukaryota</taxon>
        <taxon>Viridiplantae</taxon>
        <taxon>Streptophyta</taxon>
        <taxon>Embryophyta</taxon>
        <taxon>Tracheophyta</taxon>
        <taxon>Spermatophyta</taxon>
        <taxon>Magnoliopsida</taxon>
        <taxon>eudicotyledons</taxon>
        <taxon>Gunneridae</taxon>
        <taxon>Pentapetalae</taxon>
        <taxon>asterids</taxon>
        <taxon>lamiids</taxon>
        <taxon>Gentianales</taxon>
        <taxon>Rubiaceae</taxon>
        <taxon>Cinchonoideae</taxon>
        <taxon>Cinchoneae</taxon>
        <taxon>Cinchona</taxon>
    </lineage>
</organism>
<evidence type="ECO:0000313" key="2">
    <source>
        <dbReference type="Proteomes" id="UP001630127"/>
    </source>
</evidence>
<keyword evidence="2" id="KW-1185">Reference proteome</keyword>
<dbReference type="Proteomes" id="UP001630127">
    <property type="component" value="Unassembled WGS sequence"/>
</dbReference>
<evidence type="ECO:0000313" key="1">
    <source>
        <dbReference type="EMBL" id="KAL3517552.1"/>
    </source>
</evidence>
<gene>
    <name evidence="1" type="ORF">ACH5RR_020141</name>
</gene>
<dbReference type="AlphaFoldDB" id="A0ABD2ZGL1"/>
<name>A0ABD2ZGL1_9GENT</name>
<accession>A0ABD2ZGL1</accession>
<dbReference type="EMBL" id="JBJUIK010000009">
    <property type="protein sequence ID" value="KAL3517552.1"/>
    <property type="molecule type" value="Genomic_DNA"/>
</dbReference>
<sequence>MNTEKSHYMSPERRLCTGGRAWKGKEVSEPADHTRIHCQWLPATCSNSAQEVLAHAYGPCAYVHAGASARAHARACGDARACVRAHACGAAHARVHAHAHARVHACADAHARACADARARAHVHDRAHADVRAFEHIAQPVMEEKEEKEEMAEGLGHMGEMHMHDLLVQIDMHKVEEKQWVLFSSWSSIPCPSVTSIAQSSAYMSLGQQLNKLILKSQEEDFGQSTPSSPKTKNSSLGQIWIQTDPYRDFVHGDTALQPTFEGAKIFQELFVAPVVTPSLEQIGSDSMLASSPHSEVEILMIQE</sequence>
<proteinExistence type="predicted"/>
<reference evidence="1 2" key="1">
    <citation type="submission" date="2024-11" db="EMBL/GenBank/DDBJ databases">
        <title>A near-complete genome assembly of Cinchona calisaya.</title>
        <authorList>
            <person name="Lian D.C."/>
            <person name="Zhao X.W."/>
            <person name="Wei L."/>
        </authorList>
    </citation>
    <scope>NUCLEOTIDE SEQUENCE [LARGE SCALE GENOMIC DNA]</scope>
    <source>
        <tissue evidence="1">Nenye</tissue>
    </source>
</reference>
<protein>
    <submittedName>
        <fullName evidence="1">Uncharacterized protein</fullName>
    </submittedName>
</protein>